<evidence type="ECO:0000256" key="11">
    <source>
        <dbReference type="ARBA" id="ARBA00023098"/>
    </source>
</evidence>
<evidence type="ECO:0000256" key="5">
    <source>
        <dbReference type="ARBA" id="ARBA00022516"/>
    </source>
</evidence>
<dbReference type="HAMAP" id="MF_00409">
    <property type="entry name" value="LpxK"/>
    <property type="match status" value="1"/>
</dbReference>
<sequence length="374" mass="39708">MKAGRAPDFWWRPPGLEAGLLSPVAALYGALARRNLANGARAAFDLPVLCIGNFTSGGGGKTPAALALAEAAARLGRKPGFVSRGHGRVTGKPLVVDPSHHGVRDVGDEPLLLASRAPTAVAKNRATALALLIAERGVDFAIMDDGFQSQRLLIDYALITLDARRGIGNGRVVPAGPLRAPLIDQVRRADALLVIGGEAGAGEAARAAPVRAMARAGRAIYAAKLVPKSRAILIGERVLAFAGIADPGKFYTTLSELGAEVVETHDFPDHHGFSDDELLDLTSRAAEAQLVLATTRKDAVRLATGSETARAVLKDCTVLDVELEFAAPSQADWIVRQTLAAFERRRWRPQRPPKERGGRLRRLSAATCGFPDRV</sequence>
<comment type="catalytic activity">
    <reaction evidence="13">
        <text>a lipid A disaccharide + ATP = a lipid IVA + ADP + H(+)</text>
        <dbReference type="Rhea" id="RHEA:67840"/>
        <dbReference type="ChEBI" id="CHEBI:15378"/>
        <dbReference type="ChEBI" id="CHEBI:30616"/>
        <dbReference type="ChEBI" id="CHEBI:176343"/>
        <dbReference type="ChEBI" id="CHEBI:176425"/>
        <dbReference type="ChEBI" id="CHEBI:456216"/>
        <dbReference type="EC" id="2.7.1.130"/>
    </reaction>
</comment>
<dbReference type="SUPFAM" id="SSF52540">
    <property type="entry name" value="P-loop containing nucleoside triphosphate hydrolases"/>
    <property type="match status" value="1"/>
</dbReference>
<evidence type="ECO:0000256" key="13">
    <source>
        <dbReference type="HAMAP-Rule" id="MF_00409"/>
    </source>
</evidence>
<protein>
    <recommendedName>
        <fullName evidence="4 13">Tetraacyldisaccharide 4'-kinase</fullName>
        <ecNumber evidence="3 13">2.7.1.130</ecNumber>
    </recommendedName>
    <alternativeName>
        <fullName evidence="12 13">Lipid A 4'-kinase</fullName>
    </alternativeName>
</protein>
<dbReference type="PANTHER" id="PTHR42724">
    <property type="entry name" value="TETRAACYLDISACCHARIDE 4'-KINASE"/>
    <property type="match status" value="1"/>
</dbReference>
<dbReference type="InterPro" id="IPR003758">
    <property type="entry name" value="LpxK"/>
</dbReference>
<keyword evidence="8 13" id="KW-0547">Nucleotide-binding</keyword>
<dbReference type="GO" id="GO:0009029">
    <property type="term" value="F:lipid-A 4'-kinase activity"/>
    <property type="evidence" value="ECO:0007669"/>
    <property type="project" value="UniProtKB-UniRule"/>
</dbReference>
<comment type="function">
    <text evidence="1 13">Transfers the gamma-phosphate of ATP to the 4'-position of a tetraacyldisaccharide 1-phosphate intermediate (termed DS-1-P) to form tetraacyldisaccharide 1,4'-bis-phosphate (lipid IVA).</text>
</comment>
<dbReference type="NCBIfam" id="TIGR00682">
    <property type="entry name" value="lpxK"/>
    <property type="match status" value="1"/>
</dbReference>
<comment type="pathway">
    <text evidence="2 13">Glycolipid biosynthesis; lipid IV(A) biosynthesis; lipid IV(A) from (3R)-3-hydroxytetradecanoyl-[acyl-carrier-protein] and UDP-N-acetyl-alpha-D-glucosamine: step 6/6.</text>
</comment>
<evidence type="ECO:0000256" key="6">
    <source>
        <dbReference type="ARBA" id="ARBA00022556"/>
    </source>
</evidence>
<evidence type="ECO:0000256" key="7">
    <source>
        <dbReference type="ARBA" id="ARBA00022679"/>
    </source>
</evidence>
<comment type="caution">
    <text evidence="14">The sequence shown here is derived from an EMBL/GenBank/DDBJ whole genome shotgun (WGS) entry which is preliminary data.</text>
</comment>
<comment type="similarity">
    <text evidence="13">Belongs to the LpxK family.</text>
</comment>
<evidence type="ECO:0000256" key="1">
    <source>
        <dbReference type="ARBA" id="ARBA00002274"/>
    </source>
</evidence>
<keyword evidence="15" id="KW-1185">Reference proteome</keyword>
<evidence type="ECO:0000313" key="14">
    <source>
        <dbReference type="EMBL" id="MBO0664066.1"/>
    </source>
</evidence>
<keyword evidence="7 13" id="KW-0808">Transferase</keyword>
<keyword evidence="5 13" id="KW-0444">Lipid biosynthesis</keyword>
<evidence type="ECO:0000313" key="15">
    <source>
        <dbReference type="Proteomes" id="UP000664122"/>
    </source>
</evidence>
<evidence type="ECO:0000256" key="8">
    <source>
        <dbReference type="ARBA" id="ARBA00022741"/>
    </source>
</evidence>
<evidence type="ECO:0000256" key="10">
    <source>
        <dbReference type="ARBA" id="ARBA00022840"/>
    </source>
</evidence>
<dbReference type="AlphaFoldDB" id="A0A939G0D8"/>
<evidence type="ECO:0000256" key="2">
    <source>
        <dbReference type="ARBA" id="ARBA00004870"/>
    </source>
</evidence>
<keyword evidence="11 13" id="KW-0443">Lipid metabolism</keyword>
<dbReference type="EMBL" id="JAFMPP010000015">
    <property type="protein sequence ID" value="MBO0664066.1"/>
    <property type="molecule type" value="Genomic_DNA"/>
</dbReference>
<dbReference type="GO" id="GO:0005886">
    <property type="term" value="C:plasma membrane"/>
    <property type="evidence" value="ECO:0007669"/>
    <property type="project" value="TreeGrafter"/>
</dbReference>
<evidence type="ECO:0000256" key="9">
    <source>
        <dbReference type="ARBA" id="ARBA00022777"/>
    </source>
</evidence>
<feature type="binding site" evidence="13">
    <location>
        <begin position="55"/>
        <end position="62"/>
    </location>
    <ligand>
        <name>ATP</name>
        <dbReference type="ChEBI" id="CHEBI:30616"/>
    </ligand>
</feature>
<dbReference type="GO" id="GO:0009244">
    <property type="term" value="P:lipopolysaccharide core region biosynthetic process"/>
    <property type="evidence" value="ECO:0007669"/>
    <property type="project" value="TreeGrafter"/>
</dbReference>
<reference evidence="14" key="1">
    <citation type="submission" date="2021-03" db="EMBL/GenBank/DDBJ databases">
        <title>Whole genome sequence of Jiella sp. CQZ9-1.</title>
        <authorList>
            <person name="Tuo L."/>
        </authorList>
    </citation>
    <scope>NUCLEOTIDE SEQUENCE</scope>
    <source>
        <strain evidence="14">CQZ9-1</strain>
    </source>
</reference>
<proteinExistence type="inferred from homology"/>
<dbReference type="EC" id="2.7.1.130" evidence="3 13"/>
<dbReference type="Pfam" id="PF02606">
    <property type="entry name" value="LpxK"/>
    <property type="match status" value="1"/>
</dbReference>
<organism evidence="14 15">
    <name type="scientific">Jiella flava</name>
    <dbReference type="NCBI Taxonomy" id="2816857"/>
    <lineage>
        <taxon>Bacteria</taxon>
        <taxon>Pseudomonadati</taxon>
        <taxon>Pseudomonadota</taxon>
        <taxon>Alphaproteobacteria</taxon>
        <taxon>Hyphomicrobiales</taxon>
        <taxon>Aurantimonadaceae</taxon>
        <taxon>Jiella</taxon>
    </lineage>
</organism>
<evidence type="ECO:0000256" key="12">
    <source>
        <dbReference type="ARBA" id="ARBA00029757"/>
    </source>
</evidence>
<dbReference type="RefSeq" id="WP_207258978.1">
    <property type="nucleotide sequence ID" value="NZ_JAFMPP010000015.1"/>
</dbReference>
<evidence type="ECO:0000256" key="3">
    <source>
        <dbReference type="ARBA" id="ARBA00012071"/>
    </source>
</evidence>
<dbReference type="InterPro" id="IPR027417">
    <property type="entry name" value="P-loop_NTPase"/>
</dbReference>
<name>A0A939G0D8_9HYPH</name>
<accession>A0A939G0D8</accession>
<dbReference type="Proteomes" id="UP000664122">
    <property type="component" value="Unassembled WGS sequence"/>
</dbReference>
<keyword evidence="6 13" id="KW-0441">Lipid A biosynthesis</keyword>
<evidence type="ECO:0000256" key="4">
    <source>
        <dbReference type="ARBA" id="ARBA00016436"/>
    </source>
</evidence>
<gene>
    <name evidence="13" type="primary">lpxK</name>
    <name evidence="14" type="ORF">J1C48_15920</name>
</gene>
<dbReference type="GO" id="GO:0009245">
    <property type="term" value="P:lipid A biosynthetic process"/>
    <property type="evidence" value="ECO:0007669"/>
    <property type="project" value="UniProtKB-UniRule"/>
</dbReference>
<keyword evidence="9 13" id="KW-0418">Kinase</keyword>
<dbReference type="GO" id="GO:0005524">
    <property type="term" value="F:ATP binding"/>
    <property type="evidence" value="ECO:0007669"/>
    <property type="project" value="UniProtKB-UniRule"/>
</dbReference>
<keyword evidence="10 13" id="KW-0067">ATP-binding</keyword>
<dbReference type="PANTHER" id="PTHR42724:SF1">
    <property type="entry name" value="TETRAACYLDISACCHARIDE 4'-KINASE, MITOCHONDRIAL-RELATED"/>
    <property type="match status" value="1"/>
</dbReference>